<evidence type="ECO:0000256" key="2">
    <source>
        <dbReference type="ARBA" id="ARBA00022525"/>
    </source>
</evidence>
<dbReference type="SUPFAM" id="SSF64518">
    <property type="entry name" value="Phase 1 flagellin"/>
    <property type="match status" value="1"/>
</dbReference>
<accession>A0A1V2ZXT6</accession>
<evidence type="ECO:0000256" key="1">
    <source>
        <dbReference type="ARBA" id="ARBA00005709"/>
    </source>
</evidence>
<evidence type="ECO:0000259" key="5">
    <source>
        <dbReference type="Pfam" id="PF00669"/>
    </source>
</evidence>
<evidence type="ECO:0000313" key="8">
    <source>
        <dbReference type="Proteomes" id="UP000189177"/>
    </source>
</evidence>
<dbReference type="Gene3D" id="2.60.40.4390">
    <property type="match status" value="1"/>
</dbReference>
<dbReference type="STRING" id="252474.B1A74_08555"/>
<dbReference type="EMBL" id="MUZR01000029">
    <property type="protein sequence ID" value="OOC09938.1"/>
    <property type="molecule type" value="Genomic_DNA"/>
</dbReference>
<keyword evidence="7" id="KW-0282">Flagellum</keyword>
<gene>
    <name evidence="7" type="ORF">B1A74_08555</name>
</gene>
<evidence type="ECO:0000256" key="4">
    <source>
        <dbReference type="RuleBase" id="RU362073"/>
    </source>
</evidence>
<protein>
    <recommendedName>
        <fullName evidence="4">Flagellin</fullName>
    </recommendedName>
</protein>
<name>A0A1V2ZXT6_9GAMM</name>
<dbReference type="Gene3D" id="6.10.10.10">
    <property type="entry name" value="Flagellar export chaperone, C-terminal domain"/>
    <property type="match status" value="1"/>
</dbReference>
<dbReference type="RefSeq" id="WP_077244382.1">
    <property type="nucleotide sequence ID" value="NZ_MUZR01000029.1"/>
</dbReference>
<dbReference type="Pfam" id="PF00700">
    <property type="entry name" value="Flagellin_C"/>
    <property type="match status" value="1"/>
</dbReference>
<organism evidence="7 8">
    <name type="scientific">Thioalkalivibrio halophilus</name>
    <dbReference type="NCBI Taxonomy" id="252474"/>
    <lineage>
        <taxon>Bacteria</taxon>
        <taxon>Pseudomonadati</taxon>
        <taxon>Pseudomonadota</taxon>
        <taxon>Gammaproteobacteria</taxon>
        <taxon>Chromatiales</taxon>
        <taxon>Ectothiorhodospiraceae</taxon>
        <taxon>Thioalkalivibrio</taxon>
    </lineage>
</organism>
<keyword evidence="2 4" id="KW-0964">Secreted</keyword>
<dbReference type="Proteomes" id="UP000189177">
    <property type="component" value="Unassembled WGS sequence"/>
</dbReference>
<keyword evidence="7" id="KW-0969">Cilium</keyword>
<comment type="function">
    <text evidence="4">Flagellin is the subunit protein which polymerizes to form the filaments of bacterial flagella.</text>
</comment>
<dbReference type="PRINTS" id="PR00207">
    <property type="entry name" value="FLAGELLIN"/>
</dbReference>
<dbReference type="InterPro" id="IPR046358">
    <property type="entry name" value="Flagellin_C"/>
</dbReference>
<dbReference type="InterPro" id="IPR042187">
    <property type="entry name" value="Flagellin_C_sub2"/>
</dbReference>
<proteinExistence type="inferred from homology"/>
<dbReference type="Pfam" id="PF00669">
    <property type="entry name" value="Flagellin_N"/>
    <property type="match status" value="1"/>
</dbReference>
<comment type="caution">
    <text evidence="7">The sequence shown here is derived from an EMBL/GenBank/DDBJ whole genome shotgun (WGS) entry which is preliminary data.</text>
</comment>
<reference evidence="7 8" key="1">
    <citation type="submission" date="2017-02" db="EMBL/GenBank/DDBJ databases">
        <title>Genomic diversity within the haloalkaliphilic genus Thioalkalivibrio.</title>
        <authorList>
            <person name="Ahn A.-C."/>
            <person name="Meier-Kolthoff J."/>
            <person name="Overmars L."/>
            <person name="Richter M."/>
            <person name="Woyke T."/>
            <person name="Sorokin D.Y."/>
            <person name="Muyzer G."/>
        </authorList>
    </citation>
    <scope>NUCLEOTIDE SEQUENCE [LARGE SCALE GENOMIC DNA]</scope>
    <source>
        <strain evidence="7 8">HL17</strain>
    </source>
</reference>
<evidence type="ECO:0000256" key="3">
    <source>
        <dbReference type="ARBA" id="ARBA00023143"/>
    </source>
</evidence>
<dbReference type="PANTHER" id="PTHR42792">
    <property type="entry name" value="FLAGELLIN"/>
    <property type="match status" value="1"/>
</dbReference>
<keyword evidence="8" id="KW-1185">Reference proteome</keyword>
<feature type="domain" description="Flagellin C-terminal" evidence="6">
    <location>
        <begin position="317"/>
        <end position="402"/>
    </location>
</feature>
<keyword evidence="3 4" id="KW-0975">Bacterial flagellum</keyword>
<dbReference type="AlphaFoldDB" id="A0A1V2ZXT6"/>
<dbReference type="InterPro" id="IPR001029">
    <property type="entry name" value="Flagellin_N"/>
</dbReference>
<evidence type="ECO:0000313" key="7">
    <source>
        <dbReference type="EMBL" id="OOC09938.1"/>
    </source>
</evidence>
<dbReference type="Gene3D" id="6.10.280.190">
    <property type="match status" value="1"/>
</dbReference>
<feature type="domain" description="Flagellin N-terminal" evidence="5">
    <location>
        <begin position="5"/>
        <end position="141"/>
    </location>
</feature>
<dbReference type="PANTHER" id="PTHR42792:SF2">
    <property type="entry name" value="FLAGELLIN"/>
    <property type="match status" value="1"/>
</dbReference>
<evidence type="ECO:0000259" key="6">
    <source>
        <dbReference type="Pfam" id="PF00700"/>
    </source>
</evidence>
<dbReference type="InterPro" id="IPR001492">
    <property type="entry name" value="Flagellin"/>
</dbReference>
<sequence>MSQVINTNILSLNAQRNLNVSQNALSQSLERLSSGLRINSAKDDAAGLAISERFTSQINGLNQAVRNSNDGISFAQTAEGALNTIGDALQRARELSVQAANDTNSASDRQAINDEVQQLMEEVSRVANSAEFNGGRILDGTVEDLFFQVGANQGQSIAVSGVDARTSQLGTTEVAGENGLTQEQIRDIGIDTIANIQIDGTDFAQIDVDLSSAETLEDAVRLINADIAEAAAAGDTNAAAVADANLEASLRVSNDGTTTIAVTSQLGTDGFDVSGGLVTLDDGATPTTVDLFDGATAENVTLNDIDVTTRETATQAMGALDGALTEVNSLRAELGAVQTRFESTISNLEISAENLSDARSRIRDADFAAETAELTRAQVLQQAGISVLSQANAVPQNVLGLLQ</sequence>
<dbReference type="GO" id="GO:0009288">
    <property type="term" value="C:bacterial-type flagellum"/>
    <property type="evidence" value="ECO:0007669"/>
    <property type="project" value="UniProtKB-SubCell"/>
</dbReference>
<keyword evidence="7" id="KW-0966">Cell projection</keyword>
<dbReference type="OrthoDB" id="9796789at2"/>
<dbReference type="GO" id="GO:0005576">
    <property type="term" value="C:extracellular region"/>
    <property type="evidence" value="ECO:0007669"/>
    <property type="project" value="UniProtKB-SubCell"/>
</dbReference>
<dbReference type="GO" id="GO:0005198">
    <property type="term" value="F:structural molecule activity"/>
    <property type="evidence" value="ECO:0007669"/>
    <property type="project" value="UniProtKB-UniRule"/>
</dbReference>
<dbReference type="Gene3D" id="1.20.1330.10">
    <property type="entry name" value="f41 fragment of flagellin, N-terminal domain"/>
    <property type="match status" value="1"/>
</dbReference>
<comment type="subcellular location">
    <subcellularLocation>
        <location evidence="4">Secreted</location>
    </subcellularLocation>
    <subcellularLocation>
        <location evidence="4">Bacterial flagellum</location>
    </subcellularLocation>
</comment>
<comment type="similarity">
    <text evidence="1 4">Belongs to the bacterial flagellin family.</text>
</comment>